<keyword evidence="3" id="KW-1185">Reference proteome</keyword>
<proteinExistence type="predicted"/>
<dbReference type="EMBL" id="BOOW01000030">
    <property type="protein sequence ID" value="GII94599.1"/>
    <property type="molecule type" value="Genomic_DNA"/>
</dbReference>
<dbReference type="Gene3D" id="3.90.1200.10">
    <property type="match status" value="1"/>
</dbReference>
<dbReference type="InterPro" id="IPR051678">
    <property type="entry name" value="AGP_Transferase"/>
</dbReference>
<evidence type="ECO:0000313" key="2">
    <source>
        <dbReference type="EMBL" id="GII94599.1"/>
    </source>
</evidence>
<dbReference type="RefSeq" id="WP_204029232.1">
    <property type="nucleotide sequence ID" value="NZ_BOOW01000030.1"/>
</dbReference>
<organism evidence="2 3">
    <name type="scientific">Sinosporangium siamense</name>
    <dbReference type="NCBI Taxonomy" id="1367973"/>
    <lineage>
        <taxon>Bacteria</taxon>
        <taxon>Bacillati</taxon>
        <taxon>Actinomycetota</taxon>
        <taxon>Actinomycetes</taxon>
        <taxon>Streptosporangiales</taxon>
        <taxon>Streptosporangiaceae</taxon>
        <taxon>Sinosporangium</taxon>
    </lineage>
</organism>
<feature type="domain" description="Aminoglycoside phosphotransferase" evidence="1">
    <location>
        <begin position="54"/>
        <end position="262"/>
    </location>
</feature>
<evidence type="ECO:0000313" key="3">
    <source>
        <dbReference type="Proteomes" id="UP000606172"/>
    </source>
</evidence>
<dbReference type="Pfam" id="PF01636">
    <property type="entry name" value="APH"/>
    <property type="match status" value="1"/>
</dbReference>
<dbReference type="InterPro" id="IPR011009">
    <property type="entry name" value="Kinase-like_dom_sf"/>
</dbReference>
<dbReference type="Proteomes" id="UP000606172">
    <property type="component" value="Unassembled WGS sequence"/>
</dbReference>
<evidence type="ECO:0000259" key="1">
    <source>
        <dbReference type="Pfam" id="PF01636"/>
    </source>
</evidence>
<comment type="caution">
    <text evidence="2">The sequence shown here is derived from an EMBL/GenBank/DDBJ whole genome shotgun (WGS) entry which is preliminary data.</text>
</comment>
<dbReference type="SUPFAM" id="SSF56112">
    <property type="entry name" value="Protein kinase-like (PK-like)"/>
    <property type="match status" value="1"/>
</dbReference>
<name>A0A919RMA5_9ACTN</name>
<gene>
    <name evidence="2" type="ORF">Ssi02_48300</name>
</gene>
<sequence>MTGADPHEQAELTERAPLLQSIEIPDEDELARQMAAQLADVLPAGSRVSAWRRGADYAALRVETGAGERLVLRVPLREIAPSAYDGTVDFGAVLEREAAAHRVLAEAGVPMAPLRGWRRADGAGRRSWMLLGFVDNDGAADLNDAQLERLGGVLRRIHEIDPPGSAQAAVGAECRPDQMIRRVETRVSALASRADVKDHRTLVEAATAVIAERAVSAPLRLLHMDLRQENLCYRGDELAAVIDLSNCTMGDPAAELGRMQAYGLLKPPLLAGYRGIDTPLPPDDVVAAYAADTYALLGLLGTDEFADRELVERGTAGLNWCRKVLCR</sequence>
<accession>A0A919RMA5</accession>
<reference evidence="2" key="1">
    <citation type="submission" date="2021-01" db="EMBL/GenBank/DDBJ databases">
        <title>Whole genome shotgun sequence of Sinosporangium siamense NBRC 109515.</title>
        <authorList>
            <person name="Komaki H."/>
            <person name="Tamura T."/>
        </authorList>
    </citation>
    <scope>NUCLEOTIDE SEQUENCE</scope>
    <source>
        <strain evidence="2">NBRC 109515</strain>
    </source>
</reference>
<dbReference type="AlphaFoldDB" id="A0A919RMA5"/>
<dbReference type="PANTHER" id="PTHR21310">
    <property type="entry name" value="AMINOGLYCOSIDE PHOSPHOTRANSFERASE-RELATED-RELATED"/>
    <property type="match status" value="1"/>
</dbReference>
<dbReference type="InterPro" id="IPR002575">
    <property type="entry name" value="Aminoglycoside_PTrfase"/>
</dbReference>
<protein>
    <recommendedName>
        <fullName evidence="1">Aminoglycoside phosphotransferase domain-containing protein</fullName>
    </recommendedName>
</protein>